<dbReference type="OrthoDB" id="4743790at2"/>
<dbReference type="AlphaFoldDB" id="A0A1I0JU18"/>
<dbReference type="InterPro" id="IPR007710">
    <property type="entry name" value="Nucleoside_deoxyribTrfase"/>
</dbReference>
<dbReference type="SUPFAM" id="SSF52309">
    <property type="entry name" value="N-(deoxy)ribosyltransferase-like"/>
    <property type="match status" value="1"/>
</dbReference>
<dbReference type="EMBL" id="FOHX01000006">
    <property type="protein sequence ID" value="SEU14205.1"/>
    <property type="molecule type" value="Genomic_DNA"/>
</dbReference>
<evidence type="ECO:0008006" key="4">
    <source>
        <dbReference type="Google" id="ProtNLM"/>
    </source>
</evidence>
<sequence length="183" mass="19489">MMTIRVYLAGPFTAVAASASGTIDVHSPWRHVLEDTERALVDRGWQVFLPHRDVSDWGLREAPPEQIATECLEAVLRSDCVVAVLGESFGTHVEVGTAIGRNIPIIVIDATEEASSFFGKAVTASRLVTAIRLDNLCELPAAVASERFDQAVHRAGVLPHRSSGSRGGRPAAGDDMAASLTSS</sequence>
<evidence type="ECO:0000313" key="3">
    <source>
        <dbReference type="Proteomes" id="UP000199361"/>
    </source>
</evidence>
<feature type="region of interest" description="Disordered" evidence="1">
    <location>
        <begin position="159"/>
        <end position="183"/>
    </location>
</feature>
<dbReference type="Gene3D" id="3.40.50.450">
    <property type="match status" value="1"/>
</dbReference>
<organism evidence="2 3">
    <name type="scientific">Nonomuraea wenchangensis</name>
    <dbReference type="NCBI Taxonomy" id="568860"/>
    <lineage>
        <taxon>Bacteria</taxon>
        <taxon>Bacillati</taxon>
        <taxon>Actinomycetota</taxon>
        <taxon>Actinomycetes</taxon>
        <taxon>Streptosporangiales</taxon>
        <taxon>Streptosporangiaceae</taxon>
        <taxon>Nonomuraea</taxon>
    </lineage>
</organism>
<gene>
    <name evidence="2" type="ORF">SAMN05421811_106238</name>
</gene>
<keyword evidence="3" id="KW-1185">Reference proteome</keyword>
<dbReference type="STRING" id="568860.SAMN05421811_106238"/>
<dbReference type="Proteomes" id="UP000199361">
    <property type="component" value="Unassembled WGS sequence"/>
</dbReference>
<name>A0A1I0JU18_9ACTN</name>
<evidence type="ECO:0000256" key="1">
    <source>
        <dbReference type="SAM" id="MobiDB-lite"/>
    </source>
</evidence>
<evidence type="ECO:0000313" key="2">
    <source>
        <dbReference type="EMBL" id="SEU14205.1"/>
    </source>
</evidence>
<dbReference type="Pfam" id="PF05014">
    <property type="entry name" value="Nuc_deoxyrib_tr"/>
    <property type="match status" value="1"/>
</dbReference>
<dbReference type="RefSeq" id="WP_091083489.1">
    <property type="nucleotide sequence ID" value="NZ_FOHX01000006.1"/>
</dbReference>
<protein>
    <recommendedName>
        <fullName evidence="4">Nucleoside 2-deoxyribosyltransferase</fullName>
    </recommendedName>
</protein>
<reference evidence="2 3" key="1">
    <citation type="submission" date="2016-10" db="EMBL/GenBank/DDBJ databases">
        <authorList>
            <person name="de Groot N.N."/>
        </authorList>
    </citation>
    <scope>NUCLEOTIDE SEQUENCE [LARGE SCALE GENOMIC DNA]</scope>
    <source>
        <strain evidence="2 3">CGMCC 4.5598</strain>
    </source>
</reference>
<accession>A0A1I0JU18</accession>
<proteinExistence type="predicted"/>